<comment type="caution">
    <text evidence="12">The sequence shown here is derived from an EMBL/GenBank/DDBJ whole genome shotgun (WGS) entry which is preliminary data.</text>
</comment>
<dbReference type="InterPro" id="IPR045834">
    <property type="entry name" value="Csd3_N2"/>
</dbReference>
<dbReference type="Pfam" id="PF01551">
    <property type="entry name" value="Peptidase_M23"/>
    <property type="match status" value="1"/>
</dbReference>
<keyword evidence="6" id="KW-0862">Zinc</keyword>
<reference evidence="12 13" key="1">
    <citation type="submission" date="2020-08" db="EMBL/GenBank/DDBJ databases">
        <title>Genomic Encyclopedia of Type Strains, Phase III (KMG-III): the genomes of soil and plant-associated and newly described type strains.</title>
        <authorList>
            <person name="Whitman W."/>
        </authorList>
    </citation>
    <scope>NUCLEOTIDE SEQUENCE [LARGE SCALE GENOMIC DNA]</scope>
    <source>
        <strain evidence="12 13">CECT 4462</strain>
    </source>
</reference>
<dbReference type="Gene3D" id="3.10.450.350">
    <property type="match status" value="2"/>
</dbReference>
<dbReference type="Pfam" id="PF04225">
    <property type="entry name" value="LysM_OapA"/>
    <property type="match status" value="1"/>
</dbReference>
<evidence type="ECO:0000256" key="1">
    <source>
        <dbReference type="ARBA" id="ARBA00001947"/>
    </source>
</evidence>
<evidence type="ECO:0000256" key="2">
    <source>
        <dbReference type="ARBA" id="ARBA00004196"/>
    </source>
</evidence>
<dbReference type="GO" id="GO:0046872">
    <property type="term" value="F:metal ion binding"/>
    <property type="evidence" value="ECO:0007669"/>
    <property type="project" value="UniProtKB-KW"/>
</dbReference>
<feature type="compositionally biased region" description="Polar residues" evidence="8">
    <location>
        <begin position="90"/>
        <end position="106"/>
    </location>
</feature>
<keyword evidence="13" id="KW-1185">Reference proteome</keyword>
<feature type="domain" description="Csd3-like second N-terminal" evidence="11">
    <location>
        <begin position="206"/>
        <end position="324"/>
    </location>
</feature>
<evidence type="ECO:0000256" key="5">
    <source>
        <dbReference type="ARBA" id="ARBA00022801"/>
    </source>
</evidence>
<comment type="cofactor">
    <cofactor evidence="1">
        <name>Zn(2+)</name>
        <dbReference type="ChEBI" id="CHEBI:29105"/>
    </cofactor>
</comment>
<evidence type="ECO:0000313" key="13">
    <source>
        <dbReference type="Proteomes" id="UP000549250"/>
    </source>
</evidence>
<evidence type="ECO:0000313" key="12">
    <source>
        <dbReference type="EMBL" id="MBB3102954.1"/>
    </source>
</evidence>
<evidence type="ECO:0000259" key="10">
    <source>
        <dbReference type="Pfam" id="PF04225"/>
    </source>
</evidence>
<name>A0A839T3N2_AZOMA</name>
<evidence type="ECO:0000259" key="11">
    <source>
        <dbReference type="Pfam" id="PF19425"/>
    </source>
</evidence>
<dbReference type="PANTHER" id="PTHR21666">
    <property type="entry name" value="PEPTIDASE-RELATED"/>
    <property type="match status" value="1"/>
</dbReference>
<sequence>MNKTAKKAPFYPKSHLLAASGVATLLSLALLIFPSREVEAKKTFISIDMEPAIERATESLSEAVFEEGVDAANGLTVKSEEPFLLHSGAETSGQSIADSSKDSGNNEAKEPLKRITVARGDTLSTLFEKAGLSVATVQDILGSSTEAEQLVQLKPGQVFEFQLDKEGQLLTLSHKINHLETLRLEKTANGYALQKDKQKPETTSAYAYGTIDSSLFLAAQKAGLSHGLAVELTNIFGYDIDFALDLRKGDSFELLYEEKTIKGKRTGGGKILAARFTNQGKTYTAIRYKNAQGGTKYYTANGDTMRKEFIRTPVDFARISSRFSIGRKHPILNKIRAHKGVDYAAPSGTPIKSAGDGKIVLAGRNGGYGNTVIVQHGQRYQTLYAHMQGFAKGIRNGASVKQGQIIGYIGTTGLSTGPHLHYEFQVDGQHIDPLSQKLAMTNPLTKDEKQLFLKFSKPLLAQMDEKRSVTLALSQQ</sequence>
<organism evidence="12 13">
    <name type="scientific">Azomonas macrocytogenes</name>
    <name type="common">Azotobacter macrocytogenes</name>
    <dbReference type="NCBI Taxonomy" id="69962"/>
    <lineage>
        <taxon>Bacteria</taxon>
        <taxon>Pseudomonadati</taxon>
        <taxon>Pseudomonadota</taxon>
        <taxon>Gammaproteobacteria</taxon>
        <taxon>Pseudomonadales</taxon>
        <taxon>Pseudomonadaceae</taxon>
        <taxon>Azomonas</taxon>
    </lineage>
</organism>
<dbReference type="SUPFAM" id="SSF51261">
    <property type="entry name" value="Duplicated hybrid motif"/>
    <property type="match status" value="1"/>
</dbReference>
<feature type="domain" description="Opacity-associated protein A LysM-like" evidence="10">
    <location>
        <begin position="113"/>
        <end position="173"/>
    </location>
</feature>
<evidence type="ECO:0000259" key="9">
    <source>
        <dbReference type="Pfam" id="PF01551"/>
    </source>
</evidence>
<dbReference type="InterPro" id="IPR050570">
    <property type="entry name" value="Cell_wall_metabolism_enzyme"/>
</dbReference>
<keyword evidence="7" id="KW-0482">Metalloprotease</keyword>
<feature type="region of interest" description="Disordered" evidence="8">
    <location>
        <begin position="90"/>
        <end position="110"/>
    </location>
</feature>
<dbReference type="GO" id="GO:0042834">
    <property type="term" value="F:peptidoglycan binding"/>
    <property type="evidence" value="ECO:0007669"/>
    <property type="project" value="InterPro"/>
</dbReference>
<dbReference type="EMBL" id="JACHXI010000004">
    <property type="protein sequence ID" value="MBB3102954.1"/>
    <property type="molecule type" value="Genomic_DNA"/>
</dbReference>
<evidence type="ECO:0000256" key="8">
    <source>
        <dbReference type="SAM" id="MobiDB-lite"/>
    </source>
</evidence>
<keyword evidence="3" id="KW-0645">Protease</keyword>
<dbReference type="Proteomes" id="UP000549250">
    <property type="component" value="Unassembled WGS sequence"/>
</dbReference>
<dbReference type="GO" id="GO:0004222">
    <property type="term" value="F:metalloendopeptidase activity"/>
    <property type="evidence" value="ECO:0007669"/>
    <property type="project" value="TreeGrafter"/>
</dbReference>
<evidence type="ECO:0000256" key="3">
    <source>
        <dbReference type="ARBA" id="ARBA00022670"/>
    </source>
</evidence>
<comment type="subcellular location">
    <subcellularLocation>
        <location evidence="2">Cell envelope</location>
    </subcellularLocation>
</comment>
<dbReference type="AlphaFoldDB" id="A0A839T3N2"/>
<dbReference type="Gene3D" id="2.70.70.10">
    <property type="entry name" value="Glucose Permease (Domain IIA)"/>
    <property type="match status" value="1"/>
</dbReference>
<evidence type="ECO:0000256" key="7">
    <source>
        <dbReference type="ARBA" id="ARBA00023049"/>
    </source>
</evidence>
<dbReference type="GO" id="GO:0030313">
    <property type="term" value="C:cell envelope"/>
    <property type="evidence" value="ECO:0007669"/>
    <property type="project" value="UniProtKB-SubCell"/>
</dbReference>
<evidence type="ECO:0000256" key="6">
    <source>
        <dbReference type="ARBA" id="ARBA00022833"/>
    </source>
</evidence>
<dbReference type="FunFam" id="2.70.70.10:FF:000002">
    <property type="entry name" value="Murein DD-endopeptidase MepM"/>
    <property type="match status" value="1"/>
</dbReference>
<dbReference type="InterPro" id="IPR007340">
    <property type="entry name" value="LysM_Opacity-associatedA"/>
</dbReference>
<dbReference type="Pfam" id="PF19425">
    <property type="entry name" value="Csd3_N2"/>
    <property type="match status" value="1"/>
</dbReference>
<protein>
    <submittedName>
        <fullName evidence="12">Murein DD-endopeptidase MepM/ murein hydrolase activator NlpD</fullName>
    </submittedName>
</protein>
<accession>A0A839T3N2</accession>
<proteinExistence type="predicted"/>
<dbReference type="CDD" id="cd12797">
    <property type="entry name" value="M23_peptidase"/>
    <property type="match status" value="1"/>
</dbReference>
<evidence type="ECO:0000256" key="4">
    <source>
        <dbReference type="ARBA" id="ARBA00022723"/>
    </source>
</evidence>
<dbReference type="GO" id="GO:0006508">
    <property type="term" value="P:proteolysis"/>
    <property type="evidence" value="ECO:0007669"/>
    <property type="project" value="UniProtKB-KW"/>
</dbReference>
<gene>
    <name evidence="12" type="ORF">FHR87_001342</name>
</gene>
<feature type="domain" description="M23ase beta-sheet core" evidence="9">
    <location>
        <begin position="337"/>
        <end position="433"/>
    </location>
</feature>
<dbReference type="RefSeq" id="WP_183165913.1">
    <property type="nucleotide sequence ID" value="NZ_JACHXI010000004.1"/>
</dbReference>
<keyword evidence="5 12" id="KW-0378">Hydrolase</keyword>
<keyword evidence="4" id="KW-0479">Metal-binding</keyword>
<dbReference type="InterPro" id="IPR016047">
    <property type="entry name" value="M23ase_b-sheet_dom"/>
</dbReference>
<dbReference type="InterPro" id="IPR011055">
    <property type="entry name" value="Dup_hybrid_motif"/>
</dbReference>
<dbReference type="PANTHER" id="PTHR21666:SF288">
    <property type="entry name" value="CELL DIVISION PROTEIN YTFB"/>
    <property type="match status" value="1"/>
</dbReference>